<feature type="domain" description="Fe-containing alcohol dehydrogenase-like C-terminal" evidence="5">
    <location>
        <begin position="197"/>
        <end position="357"/>
    </location>
</feature>
<dbReference type="OrthoDB" id="9815791at2"/>
<evidence type="ECO:0000256" key="3">
    <source>
        <dbReference type="ARBA" id="ARBA00023002"/>
    </source>
</evidence>
<accession>A0A2N8ZL73</accession>
<dbReference type="KEGG" id="vta:B1049"/>
<dbReference type="PANTHER" id="PTHR11496">
    <property type="entry name" value="ALCOHOL DEHYDROGENASE"/>
    <property type="match status" value="1"/>
</dbReference>
<dbReference type="Gene3D" id="1.20.1090.10">
    <property type="entry name" value="Dehydroquinate synthase-like - alpha domain"/>
    <property type="match status" value="1"/>
</dbReference>
<comment type="similarity">
    <text evidence="2">Belongs to the iron-containing alcohol dehydrogenase family.</text>
</comment>
<evidence type="ECO:0000313" key="6">
    <source>
        <dbReference type="EMBL" id="SON52660.1"/>
    </source>
</evidence>
<name>A0A2N8ZL73_9VIBR</name>
<dbReference type="AlphaFoldDB" id="A0A2N8ZL73"/>
<dbReference type="CDD" id="cd08185">
    <property type="entry name" value="Fe-ADH-like"/>
    <property type="match status" value="1"/>
</dbReference>
<sequence length="385" mass="41222">MTSFNHYQPTQLTFGAGKIEQIGQLVARYGQRCLVVSEPVFAAVEPAYQRIFALLEQSGVDVVHFDGVVPNPPTEVVELGRQAAIDGQCDVVLAIGGGSSIDTAKIISATTKTERIDWPHWFNSYDKPFGEIEALPAEVLPLIAVPTTSGTGSQVTHAAVITDQAQHAKLTLFHPEFYPLEAVIDPELMLTLPARMTAMTGFDAFSHAFESFTGAMPSPFVDNLALQAMKLVVDNLPNVVKNGLDLDGRCQLAVADTLGGISLANGGAGAPHPLGEILGGKNTSLPHGLTLAIVYPAYVQIQWRKQPERFAQVAELFGAVGSAEEKAQALAGHLVQFLSEIGLESNLTQVGITEQDVLDLEPAFCFDLPLTSAEEMKKVLHASLV</sequence>
<evidence type="ECO:0000256" key="2">
    <source>
        <dbReference type="ARBA" id="ARBA00007358"/>
    </source>
</evidence>
<protein>
    <submittedName>
        <fullName evidence="6">Putative alcohol dehydrogenase</fullName>
    </submittedName>
</protein>
<dbReference type="PROSITE" id="PS00913">
    <property type="entry name" value="ADH_IRON_1"/>
    <property type="match status" value="1"/>
</dbReference>
<dbReference type="InterPro" id="IPR018211">
    <property type="entry name" value="ADH_Fe_CS"/>
</dbReference>
<dbReference type="InterPro" id="IPR001670">
    <property type="entry name" value="ADH_Fe/GldA"/>
</dbReference>
<evidence type="ECO:0000256" key="1">
    <source>
        <dbReference type="ARBA" id="ARBA00001962"/>
    </source>
</evidence>
<dbReference type="SUPFAM" id="SSF56796">
    <property type="entry name" value="Dehydroquinate synthase-like"/>
    <property type="match status" value="1"/>
</dbReference>
<dbReference type="RefSeq" id="WP_102524857.1">
    <property type="nucleotide sequence ID" value="NZ_LT960612.1"/>
</dbReference>
<proteinExistence type="inferred from homology"/>
<dbReference type="Pfam" id="PF25137">
    <property type="entry name" value="ADH_Fe_C"/>
    <property type="match status" value="1"/>
</dbReference>
<dbReference type="GO" id="GO:0046872">
    <property type="term" value="F:metal ion binding"/>
    <property type="evidence" value="ECO:0007669"/>
    <property type="project" value="InterPro"/>
</dbReference>
<dbReference type="Gene3D" id="3.40.50.1970">
    <property type="match status" value="1"/>
</dbReference>
<dbReference type="PANTHER" id="PTHR11496:SF83">
    <property type="entry name" value="HYDROXYACID-OXOACID TRANSHYDROGENASE, MITOCHONDRIAL"/>
    <property type="match status" value="1"/>
</dbReference>
<keyword evidence="7" id="KW-1185">Reference proteome</keyword>
<dbReference type="EMBL" id="LT960612">
    <property type="protein sequence ID" value="SON52660.1"/>
    <property type="molecule type" value="Genomic_DNA"/>
</dbReference>
<dbReference type="GO" id="GO:0004022">
    <property type="term" value="F:alcohol dehydrogenase (NAD+) activity"/>
    <property type="evidence" value="ECO:0007669"/>
    <property type="project" value="TreeGrafter"/>
</dbReference>
<gene>
    <name evidence="6" type="ORF">VTAP4600_B1049</name>
</gene>
<dbReference type="Pfam" id="PF00465">
    <property type="entry name" value="Fe-ADH"/>
    <property type="match status" value="1"/>
</dbReference>
<dbReference type="Proteomes" id="UP000235828">
    <property type="component" value="Chromosome B"/>
</dbReference>
<dbReference type="FunFam" id="3.40.50.1970:FF:000003">
    <property type="entry name" value="Alcohol dehydrogenase, iron-containing"/>
    <property type="match status" value="1"/>
</dbReference>
<dbReference type="InterPro" id="IPR056798">
    <property type="entry name" value="ADH_Fe_C"/>
</dbReference>
<organism evidence="6 7">
    <name type="scientific">Vibrio tapetis subsp. tapetis</name>
    <dbReference type="NCBI Taxonomy" id="1671868"/>
    <lineage>
        <taxon>Bacteria</taxon>
        <taxon>Pseudomonadati</taxon>
        <taxon>Pseudomonadota</taxon>
        <taxon>Gammaproteobacteria</taxon>
        <taxon>Vibrionales</taxon>
        <taxon>Vibrionaceae</taxon>
        <taxon>Vibrio</taxon>
    </lineage>
</organism>
<keyword evidence="3" id="KW-0560">Oxidoreductase</keyword>
<evidence type="ECO:0000259" key="4">
    <source>
        <dbReference type="Pfam" id="PF00465"/>
    </source>
</evidence>
<dbReference type="InterPro" id="IPR039697">
    <property type="entry name" value="Alcohol_dehydrogenase_Fe"/>
</dbReference>
<feature type="domain" description="Alcohol dehydrogenase iron-type/glycerol dehydrogenase GldA" evidence="4">
    <location>
        <begin position="9"/>
        <end position="186"/>
    </location>
</feature>
<reference evidence="6 7" key="1">
    <citation type="submission" date="2017-10" db="EMBL/GenBank/DDBJ databases">
        <authorList>
            <person name="Banno H."/>
            <person name="Chua N.-H."/>
        </authorList>
    </citation>
    <scope>NUCLEOTIDE SEQUENCE [LARGE SCALE GENOMIC DNA]</scope>
    <source>
        <strain evidence="6">Vibrio tapetis CECT4600</strain>
    </source>
</reference>
<comment type="cofactor">
    <cofactor evidence="1">
        <name>Fe cation</name>
        <dbReference type="ChEBI" id="CHEBI:24875"/>
    </cofactor>
</comment>
<evidence type="ECO:0000313" key="7">
    <source>
        <dbReference type="Proteomes" id="UP000235828"/>
    </source>
</evidence>
<evidence type="ECO:0000259" key="5">
    <source>
        <dbReference type="Pfam" id="PF25137"/>
    </source>
</evidence>